<dbReference type="AlphaFoldDB" id="A0A8J2I3U0"/>
<protein>
    <recommendedName>
        <fullName evidence="2">HhH-GPD domain-containing protein</fullName>
    </recommendedName>
</protein>
<evidence type="ECO:0000256" key="1">
    <source>
        <dbReference type="SAM" id="MobiDB-lite"/>
    </source>
</evidence>
<dbReference type="Gene3D" id="1.10.340.30">
    <property type="entry name" value="Hypothetical protein, domain 2"/>
    <property type="match status" value="1"/>
</dbReference>
<dbReference type="InterPro" id="IPR003265">
    <property type="entry name" value="HhH-GPD_domain"/>
</dbReference>
<proteinExistence type="predicted"/>
<dbReference type="EMBL" id="CAJRGZ010000019">
    <property type="protein sequence ID" value="CAG5164066.1"/>
    <property type="molecule type" value="Genomic_DNA"/>
</dbReference>
<dbReference type="PANTHER" id="PTHR47203">
    <property type="match status" value="1"/>
</dbReference>
<dbReference type="InterPro" id="IPR011257">
    <property type="entry name" value="DNA_glycosylase"/>
</dbReference>
<comment type="caution">
    <text evidence="3">The sequence shown here is derived from an EMBL/GenBank/DDBJ whole genome shotgun (WGS) entry which is preliminary data.</text>
</comment>
<dbReference type="Gene3D" id="1.10.1670.10">
    <property type="entry name" value="Helix-hairpin-Helix base-excision DNA repair enzymes (C-terminal)"/>
    <property type="match status" value="1"/>
</dbReference>
<dbReference type="GeneID" id="67018512"/>
<feature type="domain" description="HhH-GPD" evidence="2">
    <location>
        <begin position="151"/>
        <end position="311"/>
    </location>
</feature>
<dbReference type="Pfam" id="PF00730">
    <property type="entry name" value="HhH-GPD"/>
    <property type="match status" value="1"/>
</dbReference>
<reference evidence="3" key="1">
    <citation type="submission" date="2021-05" db="EMBL/GenBank/DDBJ databases">
        <authorList>
            <person name="Stam R."/>
        </authorList>
    </citation>
    <scope>NUCLEOTIDE SEQUENCE</scope>
    <source>
        <strain evidence="3">CS162</strain>
    </source>
</reference>
<dbReference type="PANTHER" id="PTHR47203:SF1">
    <property type="entry name" value="HYPOTHETICAL BASE EXCISION DNA REPAIR PROTEIN (EUROFUNG)"/>
    <property type="match status" value="1"/>
</dbReference>
<name>A0A8J2I3U0_9PLEO</name>
<dbReference type="SMART" id="SM00478">
    <property type="entry name" value="ENDO3c"/>
    <property type="match status" value="1"/>
</dbReference>
<dbReference type="InterPro" id="IPR023170">
    <property type="entry name" value="HhH_base_excis_C"/>
</dbReference>
<dbReference type="Proteomes" id="UP000676310">
    <property type="component" value="Unassembled WGS sequence"/>
</dbReference>
<evidence type="ECO:0000259" key="2">
    <source>
        <dbReference type="SMART" id="SM00478"/>
    </source>
</evidence>
<feature type="compositionally biased region" description="Basic and acidic residues" evidence="1">
    <location>
        <begin position="59"/>
        <end position="75"/>
    </location>
</feature>
<dbReference type="RefSeq" id="XP_043170161.1">
    <property type="nucleotide sequence ID" value="XM_043314226.1"/>
</dbReference>
<organism evidence="3 4">
    <name type="scientific">Alternaria atra</name>
    <dbReference type="NCBI Taxonomy" id="119953"/>
    <lineage>
        <taxon>Eukaryota</taxon>
        <taxon>Fungi</taxon>
        <taxon>Dikarya</taxon>
        <taxon>Ascomycota</taxon>
        <taxon>Pezizomycotina</taxon>
        <taxon>Dothideomycetes</taxon>
        <taxon>Pleosporomycetidae</taxon>
        <taxon>Pleosporales</taxon>
        <taxon>Pleosporineae</taxon>
        <taxon>Pleosporaceae</taxon>
        <taxon>Alternaria</taxon>
        <taxon>Alternaria sect. Ulocladioides</taxon>
    </lineage>
</organism>
<dbReference type="GO" id="GO:0006285">
    <property type="term" value="P:base-excision repair, AP site formation"/>
    <property type="evidence" value="ECO:0007669"/>
    <property type="project" value="UniProtKB-ARBA"/>
</dbReference>
<dbReference type="GO" id="GO:0000702">
    <property type="term" value="F:oxidized base lesion DNA N-glycosylase activity"/>
    <property type="evidence" value="ECO:0007669"/>
    <property type="project" value="UniProtKB-ARBA"/>
</dbReference>
<sequence>MVLRRSARAATRTAQQAASSAVKRRYSDSSTSDETLSKRVKSQAASRSVKKVGTAQGWEQKRNKDDQTKSIKPDSPEVDDEAGAEKKWKSWSAHATSTPYPNFAHPTNRECQLAYDILYKLHNDAVEAEFEDTNTPETIPFVLDALIVAVLSQATSWSNAKRAMDSMKDTYGSMFAYNQIHAGGPEKLQETIRCGGLHIRKTKIIMSILDEVKRRYGRWNLDHLLDATDEDAMKELMSYKYVGPKSAFVVLGWCLKRNRFTVDTHVYRIAGLWGWRPKEATRENTQLHLDAVIPADLKFKLHFFLIQHGRTCVACRGGSKDTKGCEVHKEVKQQLKQKPQGLDSAC</sequence>
<evidence type="ECO:0000313" key="3">
    <source>
        <dbReference type="EMBL" id="CAG5164066.1"/>
    </source>
</evidence>
<feature type="compositionally biased region" description="Low complexity" evidence="1">
    <location>
        <begin position="8"/>
        <end position="21"/>
    </location>
</feature>
<dbReference type="OrthoDB" id="5607at2759"/>
<keyword evidence="4" id="KW-1185">Reference proteome</keyword>
<dbReference type="SUPFAM" id="SSF48150">
    <property type="entry name" value="DNA-glycosylase"/>
    <property type="match status" value="1"/>
</dbReference>
<accession>A0A8J2I3U0</accession>
<gene>
    <name evidence="3" type="ORF">ALTATR162_LOCUS6604</name>
</gene>
<evidence type="ECO:0000313" key="4">
    <source>
        <dbReference type="Proteomes" id="UP000676310"/>
    </source>
</evidence>
<dbReference type="CDD" id="cd00056">
    <property type="entry name" value="ENDO3c"/>
    <property type="match status" value="1"/>
</dbReference>
<feature type="region of interest" description="Disordered" evidence="1">
    <location>
        <begin position="1"/>
        <end position="90"/>
    </location>
</feature>